<dbReference type="Proteomes" id="UP000078544">
    <property type="component" value="Unassembled WGS sequence"/>
</dbReference>
<evidence type="ECO:0000256" key="1">
    <source>
        <dbReference type="SAM" id="MobiDB-lite"/>
    </source>
</evidence>
<reference evidence="2 3" key="1">
    <citation type="journal article" date="2016" name="Genome Biol. Evol.">
        <title>Divergent and convergent evolution of fungal pathogenicity.</title>
        <authorList>
            <person name="Shang Y."/>
            <person name="Xiao G."/>
            <person name="Zheng P."/>
            <person name="Cen K."/>
            <person name="Zhan S."/>
            <person name="Wang C."/>
        </authorList>
    </citation>
    <scope>NUCLEOTIDE SEQUENCE [LARGE SCALE GENOMIC DNA]</scope>
    <source>
        <strain evidence="2 3">RCEF 2490</strain>
    </source>
</reference>
<comment type="caution">
    <text evidence="2">The sequence shown here is derived from an EMBL/GenBank/DDBJ whole genome shotgun (WGS) entry which is preliminary data.</text>
</comment>
<dbReference type="STRING" id="1081109.A0A166U7R4"/>
<sequence>MVAGDEKYRMVEDEFLQTARQFTTHLHRAEYNRLKMRAEAQNADAIRDIQRPVVPGLPTALARYRKEASKRVSKQREALGKDAAAAAADDLPWVGTSLQGLMETPRGEERRIAAAGTGDGKTTRAAAGFTPVREAGNLSRRPVVTPTRQVLREDSQGGLLPPLGASSSTGLLLSSVSRTRRAFDTERSSAVDESPFAHLNEVRERQAADDEADDDPFGVGRRRVQRVQSRGSLRRPLEDNPTPKALSPDTIPSFL</sequence>
<feature type="region of interest" description="Disordered" evidence="1">
    <location>
        <begin position="150"/>
        <end position="171"/>
    </location>
</feature>
<keyword evidence="3" id="KW-1185">Reference proteome</keyword>
<name>A0A166U7R4_9HYPO</name>
<organism evidence="2 3">
    <name type="scientific">Moelleriella libera RCEF 2490</name>
    <dbReference type="NCBI Taxonomy" id="1081109"/>
    <lineage>
        <taxon>Eukaryota</taxon>
        <taxon>Fungi</taxon>
        <taxon>Dikarya</taxon>
        <taxon>Ascomycota</taxon>
        <taxon>Pezizomycotina</taxon>
        <taxon>Sordariomycetes</taxon>
        <taxon>Hypocreomycetidae</taxon>
        <taxon>Hypocreales</taxon>
        <taxon>Clavicipitaceae</taxon>
        <taxon>Moelleriella</taxon>
    </lineage>
</organism>
<evidence type="ECO:0000313" key="2">
    <source>
        <dbReference type="EMBL" id="OAA32162.1"/>
    </source>
</evidence>
<accession>A0A166U7R4</accession>
<dbReference type="AlphaFoldDB" id="A0A166U7R4"/>
<evidence type="ECO:0000313" key="3">
    <source>
        <dbReference type="Proteomes" id="UP000078544"/>
    </source>
</evidence>
<dbReference type="EMBL" id="AZGY01000002">
    <property type="protein sequence ID" value="OAA32162.1"/>
    <property type="molecule type" value="Genomic_DNA"/>
</dbReference>
<proteinExistence type="predicted"/>
<protein>
    <submittedName>
        <fullName evidence="2">Uncharacterized protein</fullName>
    </submittedName>
</protein>
<feature type="region of interest" description="Disordered" evidence="1">
    <location>
        <begin position="184"/>
        <end position="255"/>
    </location>
</feature>
<dbReference type="OrthoDB" id="5374569at2759"/>
<feature type="compositionally biased region" description="Low complexity" evidence="1">
    <location>
        <begin position="156"/>
        <end position="171"/>
    </location>
</feature>
<gene>
    <name evidence="2" type="ORF">AAL_01494</name>
</gene>